<accession>A0A0Q3EPS6</accession>
<evidence type="ECO:0000313" key="2">
    <source>
        <dbReference type="EMBL" id="OAX52840.1"/>
    </source>
</evidence>
<dbReference type="EMBL" id="LJBJ02000001">
    <property type="protein sequence ID" value="OAX52840.1"/>
    <property type="molecule type" value="Genomic_DNA"/>
</dbReference>
<dbReference type="AlphaFoldDB" id="A0A0Q3EPS6"/>
<organism evidence="3 7">
    <name type="scientific">Rothia kristinae</name>
    <dbReference type="NCBI Taxonomy" id="37923"/>
    <lineage>
        <taxon>Bacteria</taxon>
        <taxon>Bacillati</taxon>
        <taxon>Actinomycetota</taxon>
        <taxon>Actinomycetes</taxon>
        <taxon>Micrococcales</taxon>
        <taxon>Micrococcaceae</taxon>
        <taxon>Rothia</taxon>
    </lineage>
</organism>
<dbReference type="OrthoDB" id="4883355at2"/>
<evidence type="ECO:0000313" key="5">
    <source>
        <dbReference type="EMBL" id="QPT52918.1"/>
    </source>
</evidence>
<keyword evidence="1" id="KW-0472">Membrane</keyword>
<dbReference type="GeneID" id="61262972"/>
<dbReference type="EMBL" id="CP065738">
    <property type="protein sequence ID" value="QPT52918.1"/>
    <property type="molecule type" value="Genomic_DNA"/>
</dbReference>
<proteinExistence type="predicted"/>
<sequence>MSTQFEPPKSRSDQEFLYMAVGMVAGAVPGIVIGLLLSLSLGNPAMWVSIVGGVGIILGLLGSRILYRRRGR</sequence>
<evidence type="ECO:0000313" key="9">
    <source>
        <dbReference type="Proteomes" id="UP000594975"/>
    </source>
</evidence>
<reference evidence="6" key="2">
    <citation type="submission" date="2016-04" db="EMBL/GenBank/DDBJ databases">
        <authorList>
            <person name="Waterworth S."/>
            <person name="Matcher G."/>
        </authorList>
    </citation>
    <scope>NUCLEOTIDE SEQUENCE [LARGE SCALE GENOMIC DNA]</scope>
    <source>
        <strain evidence="6">RuSp02-3</strain>
    </source>
</reference>
<reference evidence="2" key="3">
    <citation type="submission" date="2016-04" db="EMBL/GenBank/DDBJ databases">
        <authorList>
            <person name="Evans L.H."/>
            <person name="Alamgir A."/>
            <person name="Owens N."/>
            <person name="Weber N.D."/>
            <person name="Virtaneva K."/>
            <person name="Barbian K."/>
            <person name="Babar A."/>
            <person name="Rosenke K."/>
        </authorList>
    </citation>
    <scope>NUCLEOTIDE SEQUENCE [LARGE SCALE GENOMIC DNA]</scope>
    <source>
        <strain evidence="2">RUTW2-3</strain>
    </source>
</reference>
<reference evidence="3 7" key="1">
    <citation type="submission" date="2016-04" db="EMBL/GenBank/DDBJ databases">
        <title>Identification of putative biosynthetic pathways for the production of bioactive secondary metabolites by the marine actinomycete Kocuria kristinae RUTW2-3.</title>
        <authorList>
            <person name="Waterworth S.C."/>
            <person name="Walmsley T.A."/>
            <person name="Matongo T."/>
            <person name="Davies-Coleman M.T."/>
            <person name="Dorrington R.A."/>
        </authorList>
    </citation>
    <scope>NUCLEOTIDE SEQUENCE [LARGE SCALE GENOMIC DNA]</scope>
    <source>
        <strain evidence="6">RuSp02-3</strain>
        <strain evidence="2">RUTW2-3</strain>
        <strain evidence="3 7">RUTW4-5</strain>
    </source>
</reference>
<keyword evidence="1" id="KW-0812">Transmembrane</keyword>
<protein>
    <submittedName>
        <fullName evidence="3">Uncharacterized protein</fullName>
    </submittedName>
</protein>
<dbReference type="Proteomes" id="UP000594975">
    <property type="component" value="Chromosome"/>
</dbReference>
<feature type="transmembrane region" description="Helical" evidence="1">
    <location>
        <begin position="45"/>
        <end position="67"/>
    </location>
</feature>
<dbReference type="EMBL" id="LWGZ01000013">
    <property type="protein sequence ID" value="OAX67830.1"/>
    <property type="molecule type" value="Genomic_DNA"/>
</dbReference>
<evidence type="ECO:0000256" key="1">
    <source>
        <dbReference type="SAM" id="Phobius"/>
    </source>
</evidence>
<dbReference type="RefSeq" id="WP_055684265.1">
    <property type="nucleotide sequence ID" value="NZ_CP065738.1"/>
</dbReference>
<dbReference type="KEGG" id="rkr:I6G21_06220"/>
<name>A0A0Q3EPS6_9MICC</name>
<evidence type="ECO:0000313" key="4">
    <source>
        <dbReference type="EMBL" id="OIJ35032.1"/>
    </source>
</evidence>
<dbReference type="EMBL" id="MODZ01000013">
    <property type="protein sequence ID" value="OIJ35032.1"/>
    <property type="molecule type" value="Genomic_DNA"/>
</dbReference>
<dbReference type="PATRIC" id="fig|37923.10.peg.1239"/>
<reference evidence="5 9" key="5">
    <citation type="submission" date="2020-12" db="EMBL/GenBank/DDBJ databases">
        <title>FDA dAtabase for Regulatory Grade micrObial Sequences (FDA-ARGOS): Supporting development and validation of Infectious Disease Dx tests.</title>
        <authorList>
            <person name="Sproer C."/>
            <person name="Gronow S."/>
            <person name="Severitt S."/>
            <person name="Schroder I."/>
            <person name="Tallon L."/>
            <person name="Sadzewicz L."/>
            <person name="Zhao X."/>
            <person name="Boylan J."/>
            <person name="Ott S."/>
            <person name="Bowen H."/>
            <person name="Vavikolanu K."/>
            <person name="Mehta A."/>
            <person name="Aluvathingal J."/>
            <person name="Nadendla S."/>
            <person name="Lowell S."/>
            <person name="Myers T."/>
            <person name="Yan Y."/>
            <person name="Sichtig H."/>
        </authorList>
    </citation>
    <scope>NUCLEOTIDE SEQUENCE [LARGE SCALE GENOMIC DNA]</scope>
    <source>
        <strain evidence="5 9">FDAARGOS_864</strain>
    </source>
</reference>
<feature type="transmembrane region" description="Helical" evidence="1">
    <location>
        <begin position="16"/>
        <end position="39"/>
    </location>
</feature>
<evidence type="ECO:0000313" key="8">
    <source>
        <dbReference type="Proteomes" id="UP000179540"/>
    </source>
</evidence>
<keyword evidence="6" id="KW-1185">Reference proteome</keyword>
<keyword evidence="1" id="KW-1133">Transmembrane helix</keyword>
<evidence type="ECO:0000313" key="3">
    <source>
        <dbReference type="EMBL" id="OAX67830.1"/>
    </source>
</evidence>
<reference evidence="4 8" key="4">
    <citation type="submission" date="2016-10" db="EMBL/GenBank/DDBJ databases">
        <title>Draft genome sequence of strain LCT isolated from the Shenzhou X spacecraft of China.</title>
        <authorList>
            <person name="Huang B."/>
        </authorList>
    </citation>
    <scope>NUCLEOTIDE SEQUENCE [LARGE SCALE GENOMIC DNA]</scope>
    <source>
        <strain evidence="4 8">LCT-H5</strain>
    </source>
</reference>
<evidence type="ECO:0000313" key="7">
    <source>
        <dbReference type="Proteomes" id="UP000092021"/>
    </source>
</evidence>
<evidence type="ECO:0000313" key="6">
    <source>
        <dbReference type="Proteomes" id="UP000053171"/>
    </source>
</evidence>
<dbReference type="Proteomes" id="UP000179540">
    <property type="component" value="Unassembled WGS sequence"/>
</dbReference>
<gene>
    <name evidence="3" type="ORF">A5N15_00200</name>
    <name evidence="2" type="ORF">AN277_0200165</name>
    <name evidence="4" type="ORF">BK826_09510</name>
    <name evidence="5" type="ORF">I6G21_06220</name>
</gene>
<dbReference type="Proteomes" id="UP000053171">
    <property type="component" value="Unassembled WGS sequence"/>
</dbReference>
<dbReference type="Proteomes" id="UP000092021">
    <property type="component" value="Unassembled WGS sequence"/>
</dbReference>